<dbReference type="PANTHER" id="PTHR10828">
    <property type="entry name" value="M-PHASE INDUCER PHOSPHATASE DUAL SPECIFICITY PHOSPHATASE CDC25"/>
    <property type="match status" value="1"/>
</dbReference>
<evidence type="ECO:0000313" key="4">
    <source>
        <dbReference type="Proteomes" id="UP000053789"/>
    </source>
</evidence>
<feature type="domain" description="Rhodanese" evidence="2">
    <location>
        <begin position="42"/>
        <end position="148"/>
    </location>
</feature>
<evidence type="ECO:0000256" key="1">
    <source>
        <dbReference type="SAM" id="MobiDB-lite"/>
    </source>
</evidence>
<dbReference type="OrthoDB" id="8300214at2759"/>
<organism evidence="3 4">
    <name type="scientific">Cladophialophora bantiana (strain ATCC 10958 / CBS 173.52 / CDC B-1940 / NIH 8579)</name>
    <name type="common">Xylohypha bantiana</name>
    <dbReference type="NCBI Taxonomy" id="1442370"/>
    <lineage>
        <taxon>Eukaryota</taxon>
        <taxon>Fungi</taxon>
        <taxon>Dikarya</taxon>
        <taxon>Ascomycota</taxon>
        <taxon>Pezizomycotina</taxon>
        <taxon>Eurotiomycetes</taxon>
        <taxon>Chaetothyriomycetidae</taxon>
        <taxon>Chaetothyriales</taxon>
        <taxon>Herpotrichiellaceae</taxon>
        <taxon>Cladophialophora</taxon>
    </lineage>
</organism>
<dbReference type="RefSeq" id="XP_016614038.1">
    <property type="nucleotide sequence ID" value="XM_016769713.1"/>
</dbReference>
<feature type="region of interest" description="Disordered" evidence="1">
    <location>
        <begin position="1"/>
        <end position="25"/>
    </location>
</feature>
<sequence>MTTANSQGETPWHAHFPAPRETDPKTITREDLLKRFEQGQSGGRDFLLVDLRRNDHAGGTIKHSINLPAQTLYPSLATVYNLCTSSQIPLVIFYCGSSRGRGSRAAGWLADYIADANEKARTSGPVLESVILKGGIKGWVNGGEEYTRWMDGFEEEVWKKGDDAQ</sequence>
<dbReference type="Pfam" id="PF00581">
    <property type="entry name" value="Rhodanese"/>
    <property type="match status" value="1"/>
</dbReference>
<dbReference type="GeneID" id="27704933"/>
<dbReference type="Proteomes" id="UP000053789">
    <property type="component" value="Unassembled WGS sequence"/>
</dbReference>
<name>A0A0D2HSJ7_CLAB1</name>
<dbReference type="InterPro" id="IPR036873">
    <property type="entry name" value="Rhodanese-like_dom_sf"/>
</dbReference>
<proteinExistence type="predicted"/>
<gene>
    <name evidence="3" type="ORF">Z519_12005</name>
</gene>
<dbReference type="SMART" id="SM00450">
    <property type="entry name" value="RHOD"/>
    <property type="match status" value="1"/>
</dbReference>
<keyword evidence="4" id="KW-1185">Reference proteome</keyword>
<dbReference type="GO" id="GO:0005737">
    <property type="term" value="C:cytoplasm"/>
    <property type="evidence" value="ECO:0007669"/>
    <property type="project" value="TreeGrafter"/>
</dbReference>
<dbReference type="Gene3D" id="3.40.250.10">
    <property type="entry name" value="Rhodanese-like domain"/>
    <property type="match status" value="1"/>
</dbReference>
<dbReference type="GO" id="GO:0004725">
    <property type="term" value="F:protein tyrosine phosphatase activity"/>
    <property type="evidence" value="ECO:0007669"/>
    <property type="project" value="TreeGrafter"/>
</dbReference>
<dbReference type="AlphaFoldDB" id="A0A0D2HSJ7"/>
<dbReference type="InterPro" id="IPR001763">
    <property type="entry name" value="Rhodanese-like_dom"/>
</dbReference>
<dbReference type="PANTHER" id="PTHR10828:SF50">
    <property type="entry name" value="REDUCTASE (ARC2), PUTATIVE (AFU_ORTHOLOGUE AFUA_6G13400)-RELATED"/>
    <property type="match status" value="1"/>
</dbReference>
<dbReference type="PROSITE" id="PS50206">
    <property type="entry name" value="RHODANESE_3"/>
    <property type="match status" value="1"/>
</dbReference>
<evidence type="ECO:0000313" key="3">
    <source>
        <dbReference type="EMBL" id="KIW87369.1"/>
    </source>
</evidence>
<dbReference type="VEuPathDB" id="FungiDB:Z519_12005"/>
<evidence type="ECO:0000259" key="2">
    <source>
        <dbReference type="PROSITE" id="PS50206"/>
    </source>
</evidence>
<reference evidence="3" key="1">
    <citation type="submission" date="2015-01" db="EMBL/GenBank/DDBJ databases">
        <title>The Genome Sequence of Cladophialophora bantiana CBS 173.52.</title>
        <authorList>
            <consortium name="The Broad Institute Genomics Platform"/>
            <person name="Cuomo C."/>
            <person name="de Hoog S."/>
            <person name="Gorbushina A."/>
            <person name="Stielow B."/>
            <person name="Teixiera M."/>
            <person name="Abouelleil A."/>
            <person name="Chapman S.B."/>
            <person name="Priest M."/>
            <person name="Young S.K."/>
            <person name="Wortman J."/>
            <person name="Nusbaum C."/>
            <person name="Birren B."/>
        </authorList>
    </citation>
    <scope>NUCLEOTIDE SEQUENCE [LARGE SCALE GENOMIC DNA]</scope>
    <source>
        <strain evidence="3">CBS 173.52</strain>
    </source>
</reference>
<accession>A0A0D2HSJ7</accession>
<dbReference type="EMBL" id="KN847004">
    <property type="protein sequence ID" value="KIW87369.1"/>
    <property type="molecule type" value="Genomic_DNA"/>
</dbReference>
<dbReference type="SUPFAM" id="SSF52821">
    <property type="entry name" value="Rhodanese/Cell cycle control phosphatase"/>
    <property type="match status" value="1"/>
</dbReference>
<protein>
    <recommendedName>
        <fullName evidence="2">Rhodanese domain-containing protein</fullName>
    </recommendedName>
</protein>
<dbReference type="GO" id="GO:0005634">
    <property type="term" value="C:nucleus"/>
    <property type="evidence" value="ECO:0007669"/>
    <property type="project" value="TreeGrafter"/>
</dbReference>
<dbReference type="HOGENOM" id="CLU_107716_0_0_1"/>